<keyword evidence="4" id="KW-1185">Reference proteome</keyword>
<accession>A0AA39YJ83</accession>
<evidence type="ECO:0000256" key="1">
    <source>
        <dbReference type="SAM" id="Phobius"/>
    </source>
</evidence>
<protein>
    <recommendedName>
        <fullName evidence="2">DUF7580 domain-containing protein</fullName>
    </recommendedName>
</protein>
<reference evidence="3" key="1">
    <citation type="submission" date="2023-06" db="EMBL/GenBank/DDBJ databases">
        <title>Genome-scale phylogeny and comparative genomics of the fungal order Sordariales.</title>
        <authorList>
            <consortium name="Lawrence Berkeley National Laboratory"/>
            <person name="Hensen N."/>
            <person name="Bonometti L."/>
            <person name="Westerberg I."/>
            <person name="Brannstrom I.O."/>
            <person name="Guillou S."/>
            <person name="Cros-Aarteil S."/>
            <person name="Calhoun S."/>
            <person name="Haridas S."/>
            <person name="Kuo A."/>
            <person name="Mondo S."/>
            <person name="Pangilinan J."/>
            <person name="Riley R."/>
            <person name="Labutti K."/>
            <person name="Andreopoulos B."/>
            <person name="Lipzen A."/>
            <person name="Chen C."/>
            <person name="Yanf M."/>
            <person name="Daum C."/>
            <person name="Ng V."/>
            <person name="Clum A."/>
            <person name="Steindorff A."/>
            <person name="Ohm R."/>
            <person name="Martin F."/>
            <person name="Silar P."/>
            <person name="Natvig D."/>
            <person name="Lalanne C."/>
            <person name="Gautier V."/>
            <person name="Ament-Velasquez S.L."/>
            <person name="Kruys A."/>
            <person name="Hutchinson M.I."/>
            <person name="Powell A.J."/>
            <person name="Barry K."/>
            <person name="Miller A.N."/>
            <person name="Grigoriev I.V."/>
            <person name="Debuchy R."/>
            <person name="Gladieux P."/>
            <person name="Thoren M.H."/>
            <person name="Johannesson H."/>
        </authorList>
    </citation>
    <scope>NUCLEOTIDE SEQUENCE</scope>
    <source>
        <strain evidence="3">SMH2532-1</strain>
    </source>
</reference>
<proteinExistence type="predicted"/>
<feature type="domain" description="DUF7580" evidence="2">
    <location>
        <begin position="191"/>
        <end position="545"/>
    </location>
</feature>
<dbReference type="PANTHER" id="PTHR35186">
    <property type="entry name" value="ANK_REP_REGION DOMAIN-CONTAINING PROTEIN"/>
    <property type="match status" value="1"/>
</dbReference>
<dbReference type="PANTHER" id="PTHR35186:SF4">
    <property type="entry name" value="PRION-INHIBITION AND PROPAGATION HELO DOMAIN-CONTAINING PROTEIN"/>
    <property type="match status" value="1"/>
</dbReference>
<comment type="caution">
    <text evidence="3">The sequence shown here is derived from an EMBL/GenBank/DDBJ whole genome shotgun (WGS) entry which is preliminary data.</text>
</comment>
<evidence type="ECO:0000313" key="4">
    <source>
        <dbReference type="Proteomes" id="UP001174936"/>
    </source>
</evidence>
<dbReference type="AlphaFoldDB" id="A0AA39YJ83"/>
<dbReference type="EMBL" id="JAULSV010000002">
    <property type="protein sequence ID" value="KAK0652557.1"/>
    <property type="molecule type" value="Genomic_DNA"/>
</dbReference>
<feature type="transmembrane region" description="Helical" evidence="1">
    <location>
        <begin position="6"/>
        <end position="25"/>
    </location>
</feature>
<evidence type="ECO:0000259" key="2">
    <source>
        <dbReference type="Pfam" id="PF24476"/>
    </source>
</evidence>
<gene>
    <name evidence="3" type="ORF">B0T16DRAFT_406417</name>
</gene>
<keyword evidence="1" id="KW-0812">Transmembrane</keyword>
<dbReference type="Pfam" id="PF24476">
    <property type="entry name" value="DUF7580"/>
    <property type="match status" value="1"/>
</dbReference>
<name>A0AA39YJ83_9PEZI</name>
<organism evidence="3 4">
    <name type="scientific">Cercophora newfieldiana</name>
    <dbReference type="NCBI Taxonomy" id="92897"/>
    <lineage>
        <taxon>Eukaryota</taxon>
        <taxon>Fungi</taxon>
        <taxon>Dikarya</taxon>
        <taxon>Ascomycota</taxon>
        <taxon>Pezizomycotina</taxon>
        <taxon>Sordariomycetes</taxon>
        <taxon>Sordariomycetidae</taxon>
        <taxon>Sordariales</taxon>
        <taxon>Lasiosphaeriaceae</taxon>
        <taxon>Cercophora</taxon>
    </lineage>
</organism>
<dbReference type="Proteomes" id="UP001174936">
    <property type="component" value="Unassembled WGS sequence"/>
</dbReference>
<dbReference type="InterPro" id="IPR056002">
    <property type="entry name" value="DUF7580"/>
</dbReference>
<keyword evidence="1" id="KW-1133">Transmembrane helix</keyword>
<sequence length="574" mass="63561">MSGFEVAGVVLGSIPIVVSALELYIKGLGTMGRLRRFTLELESLVLKLGTEEAKLQNVYEKLLRDIVPDDQIEPMLKDPFGPLWKEPNVVARIRRRLWRDLNVFNENVRRMNAAMSEMKEKLGIGPDGKVRWVETSGMKKQFKRVMFILKQDEYGMLTKRLRESVSSLEEIVSGNMELEPARCRRSQVTWYRLLRDLSESIYQALQSSMMKCVCPGLHHFGLRLLSQPAILTPHDDEDEIAKSQKFNLVLSFNSTLAHDAWATAKLWNLLSLSVGTPKVAATGSRVRFSLPTPNSSEISDAGGISSSGFGDSVQLSQQNSQPISNLCHTIRRSRKQAARECCGRISDGSPKGRIYDVFPLGSPNDSDDWSPVSLGSVLAEDAAFAGLTCVERLRLAWIVTAGVLQLEGTPWLPRSLLKDEIFLTRSNGVLLTEDVFIMKRLPEASNPARLVLTNSCHNASLRAQTTIPNIKNPRDPETIKALGILLVEIIFGQTIDYLQAALSSHTTVFAPGGALSPYETVQCLMDQINMRVGANYCSAIKWCMNGVGFGDTAGNDVLIGVVSLLEQDLRHIMG</sequence>
<keyword evidence="1" id="KW-0472">Membrane</keyword>
<evidence type="ECO:0000313" key="3">
    <source>
        <dbReference type="EMBL" id="KAK0652557.1"/>
    </source>
</evidence>